<evidence type="ECO:0000313" key="3">
    <source>
        <dbReference type="Proteomes" id="UP000535890"/>
    </source>
</evidence>
<evidence type="ECO:0000256" key="1">
    <source>
        <dbReference type="SAM" id="MobiDB-lite"/>
    </source>
</evidence>
<accession>A0A7Y9J4N7</accession>
<feature type="compositionally biased region" description="Basic and acidic residues" evidence="1">
    <location>
        <begin position="1"/>
        <end position="10"/>
    </location>
</feature>
<evidence type="ECO:0000313" key="2">
    <source>
        <dbReference type="EMBL" id="NYD34884.1"/>
    </source>
</evidence>
<sequence>MPPSEPRRPAPDPGARRRVGPPAAERRRPDPTSTLAPAPSPLMPVDGPRGRRQHRGTPTRQELVYLSGRVPRALRDELHIRAIEEGRPVVDLLRDAIRGYLDVTPPREP</sequence>
<comment type="caution">
    <text evidence="2">The sequence shown here is derived from an EMBL/GenBank/DDBJ whole genome shotgun (WGS) entry which is preliminary data.</text>
</comment>
<dbReference type="EMBL" id="JACCBN010000001">
    <property type="protein sequence ID" value="NYD34884.1"/>
    <property type="molecule type" value="Genomic_DNA"/>
</dbReference>
<dbReference type="AlphaFoldDB" id="A0A7Y9J4N7"/>
<proteinExistence type="predicted"/>
<protein>
    <submittedName>
        <fullName evidence="2">Uncharacterized protein</fullName>
    </submittedName>
</protein>
<feature type="region of interest" description="Disordered" evidence="1">
    <location>
        <begin position="1"/>
        <end position="62"/>
    </location>
</feature>
<keyword evidence="3" id="KW-1185">Reference proteome</keyword>
<organism evidence="2 3">
    <name type="scientific">Actinomycetospora corticicola</name>
    <dbReference type="NCBI Taxonomy" id="663602"/>
    <lineage>
        <taxon>Bacteria</taxon>
        <taxon>Bacillati</taxon>
        <taxon>Actinomycetota</taxon>
        <taxon>Actinomycetes</taxon>
        <taxon>Pseudonocardiales</taxon>
        <taxon>Pseudonocardiaceae</taxon>
        <taxon>Actinomycetospora</taxon>
    </lineage>
</organism>
<name>A0A7Y9J4N7_9PSEU</name>
<gene>
    <name evidence="2" type="ORF">BJ983_000986</name>
</gene>
<dbReference type="RefSeq" id="WP_179792794.1">
    <property type="nucleotide sequence ID" value="NZ_BAABHP010000003.1"/>
</dbReference>
<dbReference type="Proteomes" id="UP000535890">
    <property type="component" value="Unassembled WGS sequence"/>
</dbReference>
<reference evidence="2 3" key="1">
    <citation type="submission" date="2020-07" db="EMBL/GenBank/DDBJ databases">
        <title>Sequencing the genomes of 1000 actinobacteria strains.</title>
        <authorList>
            <person name="Klenk H.-P."/>
        </authorList>
    </citation>
    <scope>NUCLEOTIDE SEQUENCE [LARGE SCALE GENOMIC DNA]</scope>
    <source>
        <strain evidence="2 3">DSM 45772</strain>
    </source>
</reference>